<dbReference type="Proteomes" id="UP000186931">
    <property type="component" value="Unassembled WGS sequence"/>
</dbReference>
<sequence length="114" mass="13234">MSIKYGWLVWLGLMLSVAGHAASFPCEKAKTQTEHAICEHRAVNDADVKMATTYRIVSRLVAMGMRSQIRDEQLRWLELRDRCGASVDCLTQMYNLRQQKLDYHLNQVYQRAPF</sequence>
<gene>
    <name evidence="3" type="ORF">BJN41_12850</name>
</gene>
<dbReference type="PANTHER" id="PTHR37549:SF1">
    <property type="entry name" value="LIPOPROTEIN LPRI"/>
    <property type="match status" value="1"/>
</dbReference>
<proteinExistence type="predicted"/>
<evidence type="ECO:0000313" key="4">
    <source>
        <dbReference type="Proteomes" id="UP000186931"/>
    </source>
</evidence>
<dbReference type="InterPro" id="IPR052755">
    <property type="entry name" value="Lysozyme_Inhibitor_LprI"/>
</dbReference>
<dbReference type="InterPro" id="IPR009739">
    <property type="entry name" value="LprI-like_N"/>
</dbReference>
<reference evidence="3 4" key="1">
    <citation type="submission" date="2016-10" db="EMBL/GenBank/DDBJ databases">
        <title>Genome of airborne Acinetobacter sp. 5-2Ac02 in the hospital environment: Species near to Acinetobacter towneri.</title>
        <authorList>
            <person name="Barbosa B."/>
            <person name="Fernandez-Garcia L."/>
            <person name="Gato E."/>
            <person name="Leao R."/>
            <person name="Albano R."/>
            <person name="Fernandez B."/>
            <person name="Fernandez-Cuenca F."/>
            <person name="Marques E."/>
            <person name="Tomas M."/>
        </authorList>
    </citation>
    <scope>NUCLEOTIDE SEQUENCE [LARGE SCALE GENOMIC DNA]</scope>
    <source>
        <strain evidence="3 4">5-2Ac02</strain>
    </source>
</reference>
<dbReference type="GO" id="GO:0005576">
    <property type="term" value="C:extracellular region"/>
    <property type="evidence" value="ECO:0007669"/>
    <property type="project" value="TreeGrafter"/>
</dbReference>
<accession>A0A1E8DZC9</accession>
<organism evidence="3 4">
    <name type="scientific">Acinetobacter towneri</name>
    <dbReference type="NCBI Taxonomy" id="202956"/>
    <lineage>
        <taxon>Bacteria</taxon>
        <taxon>Pseudomonadati</taxon>
        <taxon>Pseudomonadota</taxon>
        <taxon>Gammaproteobacteria</taxon>
        <taxon>Moraxellales</taxon>
        <taxon>Moraxellaceae</taxon>
        <taxon>Acinetobacter</taxon>
    </lineage>
</organism>
<feature type="signal peptide" evidence="1">
    <location>
        <begin position="1"/>
        <end position="21"/>
    </location>
</feature>
<evidence type="ECO:0000313" key="3">
    <source>
        <dbReference type="EMBL" id="OFE42689.1"/>
    </source>
</evidence>
<keyword evidence="1" id="KW-0732">Signal</keyword>
<dbReference type="Gene3D" id="1.20.1270.180">
    <property type="match status" value="1"/>
</dbReference>
<dbReference type="EMBL" id="MKQS01000028">
    <property type="protein sequence ID" value="OFE42689.1"/>
    <property type="molecule type" value="Genomic_DNA"/>
</dbReference>
<dbReference type="RefSeq" id="WP_070155455.1">
    <property type="nucleotide sequence ID" value="NZ_MKQS01000028.1"/>
</dbReference>
<comment type="caution">
    <text evidence="3">The sequence shown here is derived from an EMBL/GenBank/DDBJ whole genome shotgun (WGS) entry which is preliminary data.</text>
</comment>
<dbReference type="AlphaFoldDB" id="A0A1E8DZC9"/>
<evidence type="ECO:0000259" key="2">
    <source>
        <dbReference type="Pfam" id="PF07007"/>
    </source>
</evidence>
<feature type="domain" description="Lysozyme inhibitor LprI-like N-terminal" evidence="2">
    <location>
        <begin position="26"/>
        <end position="98"/>
    </location>
</feature>
<dbReference type="STRING" id="202956.BJN41_12850"/>
<feature type="chain" id="PRO_5009213255" description="Lysozyme inhibitor LprI-like N-terminal domain-containing protein" evidence="1">
    <location>
        <begin position="22"/>
        <end position="114"/>
    </location>
</feature>
<dbReference type="PANTHER" id="PTHR37549">
    <property type="entry name" value="LIPOPROTEIN LPRI"/>
    <property type="match status" value="1"/>
</dbReference>
<protein>
    <recommendedName>
        <fullName evidence="2">Lysozyme inhibitor LprI-like N-terminal domain-containing protein</fullName>
    </recommendedName>
</protein>
<dbReference type="eggNOG" id="COG4461">
    <property type="taxonomic scope" value="Bacteria"/>
</dbReference>
<dbReference type="Pfam" id="PF07007">
    <property type="entry name" value="LprI"/>
    <property type="match status" value="1"/>
</dbReference>
<name>A0A1E8DZC9_9GAMM</name>
<evidence type="ECO:0000256" key="1">
    <source>
        <dbReference type="SAM" id="SignalP"/>
    </source>
</evidence>